<keyword evidence="4" id="KW-0687">Ribonucleoprotein</keyword>
<dbReference type="InterPro" id="IPR010793">
    <property type="entry name" value="Ribosomal_mL37/mL65"/>
</dbReference>
<dbReference type="EMBL" id="JAACNH010000001">
    <property type="protein sequence ID" value="KAG8456652.1"/>
    <property type="molecule type" value="Genomic_DNA"/>
</dbReference>
<keyword evidence="6" id="KW-1185">Reference proteome</keyword>
<dbReference type="AlphaFoldDB" id="A0A8T2KK14"/>
<evidence type="ECO:0000313" key="5">
    <source>
        <dbReference type="EMBL" id="KAG8456652.1"/>
    </source>
</evidence>
<dbReference type="InterPro" id="IPR039982">
    <property type="entry name" value="Ribosomal_mL65"/>
</dbReference>
<evidence type="ECO:0000256" key="2">
    <source>
        <dbReference type="ARBA" id="ARBA00022980"/>
    </source>
</evidence>
<dbReference type="Proteomes" id="UP000812440">
    <property type="component" value="Chromosome 1"/>
</dbReference>
<proteinExistence type="predicted"/>
<keyword evidence="2" id="KW-0689">Ribosomal protein</keyword>
<comment type="caution">
    <text evidence="5">The sequence shown here is derived from an EMBL/GenBank/DDBJ whole genome shotgun (WGS) entry which is preliminary data.</text>
</comment>
<keyword evidence="3" id="KW-0496">Mitochondrion</keyword>
<evidence type="ECO:0000313" key="6">
    <source>
        <dbReference type="Proteomes" id="UP000812440"/>
    </source>
</evidence>
<organism evidence="5 6">
    <name type="scientific">Hymenochirus boettgeri</name>
    <name type="common">Congo dwarf clawed frog</name>
    <dbReference type="NCBI Taxonomy" id="247094"/>
    <lineage>
        <taxon>Eukaryota</taxon>
        <taxon>Metazoa</taxon>
        <taxon>Chordata</taxon>
        <taxon>Craniata</taxon>
        <taxon>Vertebrata</taxon>
        <taxon>Euteleostomi</taxon>
        <taxon>Amphibia</taxon>
        <taxon>Batrachia</taxon>
        <taxon>Anura</taxon>
        <taxon>Pipoidea</taxon>
        <taxon>Pipidae</taxon>
        <taxon>Pipinae</taxon>
        <taxon>Hymenochirus</taxon>
    </lineage>
</organism>
<accession>A0A8T2KK14</accession>
<evidence type="ECO:0008006" key="7">
    <source>
        <dbReference type="Google" id="ProtNLM"/>
    </source>
</evidence>
<dbReference type="GO" id="GO:0006412">
    <property type="term" value="P:translation"/>
    <property type="evidence" value="ECO:0007669"/>
    <property type="project" value="InterPro"/>
</dbReference>
<comment type="subcellular location">
    <subcellularLocation>
        <location evidence="1">Mitochondrion</location>
    </subcellularLocation>
</comment>
<dbReference type="OrthoDB" id="6041973at2759"/>
<dbReference type="GO" id="GO:0003735">
    <property type="term" value="F:structural constituent of ribosome"/>
    <property type="evidence" value="ECO:0007669"/>
    <property type="project" value="InterPro"/>
</dbReference>
<name>A0A8T2KK14_9PIPI</name>
<gene>
    <name evidence="5" type="ORF">GDO86_002436</name>
</gene>
<dbReference type="GO" id="GO:0005762">
    <property type="term" value="C:mitochondrial large ribosomal subunit"/>
    <property type="evidence" value="ECO:0007669"/>
    <property type="project" value="TreeGrafter"/>
</dbReference>
<evidence type="ECO:0000256" key="1">
    <source>
        <dbReference type="ARBA" id="ARBA00004173"/>
    </source>
</evidence>
<reference evidence="5" key="1">
    <citation type="thesis" date="2020" institute="ProQuest LLC" country="789 East Eisenhower Parkway, Ann Arbor, MI, USA">
        <title>Comparative Genomics and Chromosome Evolution.</title>
        <authorList>
            <person name="Mudd A.B."/>
        </authorList>
    </citation>
    <scope>NUCLEOTIDE SEQUENCE</scope>
    <source>
        <strain evidence="5">Female2</strain>
        <tissue evidence="5">Blood</tissue>
    </source>
</reference>
<protein>
    <recommendedName>
        <fullName evidence="7">Mitochondrial ribosomal protein S30</fullName>
    </recommendedName>
</protein>
<dbReference type="PANTHER" id="PTHR13014:SF3">
    <property type="entry name" value="LARGE RIBOSOMAL SUBUNIT PROTEIN ML65"/>
    <property type="match status" value="1"/>
</dbReference>
<dbReference type="PANTHER" id="PTHR13014">
    <property type="entry name" value="MITOCHONDRIAL 28S RIBOSOMAL PROTEIN S30/P52 PRO-APOTOTIC PROTEIN"/>
    <property type="match status" value="1"/>
</dbReference>
<sequence>MAAHRIVHLVNRDAGLPAHLIRSPAPVPPSNPTSLYPPIVASLTAKSKAARRRRVEEHYRLVRDAGSVSDRLKLITGLQRLKYVVYPQTFALNADRWYQHFTKTVYLPGMPAVKGPGPSIGDTELSEIKSLVCENLLQEFHYVRKGRGFLYRDQELSTAPFLTSLVSALSCQCAGHNPVLAQGALDLKPQVNFYWFRGDTVVPRGKRKGRIDPIRFQIDDKPLVQIRIPKQLPEFVPLDHTVPEDVPVIKYEPSRLPLFKRQYENNVFTGSRIEDPCKFGHTQLHLVPDRFKRERLKKSDLGDQIEVFLRANAIASLFAWTGAQAMYQGFWSQDDVTRPFVSQGIISDGKYFSFFRYQLNTLALSADSDKNPSRKNICWGTQSSPLYESIDGNDIKGFNDAVFKQLVEFFLYSPQ</sequence>
<dbReference type="Pfam" id="PF07147">
    <property type="entry name" value="PDCD9"/>
    <property type="match status" value="1"/>
</dbReference>
<evidence type="ECO:0000256" key="3">
    <source>
        <dbReference type="ARBA" id="ARBA00023128"/>
    </source>
</evidence>
<evidence type="ECO:0000256" key="4">
    <source>
        <dbReference type="ARBA" id="ARBA00023274"/>
    </source>
</evidence>